<dbReference type="InterPro" id="IPR007048">
    <property type="entry name" value="IraD/Gp25-like"/>
</dbReference>
<dbReference type="RefSeq" id="YP_010038088.1">
    <property type="nucleotide sequence ID" value="NC_054149.1"/>
</dbReference>
<name>A0A7D7ES81_9CAUD</name>
<dbReference type="Pfam" id="PF04965">
    <property type="entry name" value="GPW_gp25"/>
    <property type="match status" value="1"/>
</dbReference>
<organism evidence="2 3">
    <name type="scientific">Pseudomonas phage Persinger</name>
    <dbReference type="NCBI Taxonomy" id="2749430"/>
    <lineage>
        <taxon>Viruses</taxon>
        <taxon>Duplodnaviria</taxon>
        <taxon>Heunggongvirae</taxon>
        <taxon>Uroviricota</taxon>
        <taxon>Caudoviricetes</taxon>
        <taxon>Harrisonburgvirus</taxon>
        <taxon>Harrisonburgvirus persinger</taxon>
    </lineage>
</organism>
<sequence length="115" mass="12933">MARMDGINASNGKRLGGLQHLRQSIRDILRTPIGSRVMRREYGSRLMRLIDAPMNRSTLLDVYAAVAEALERWEPRFRLDQVQAVAAEPGRIELDLTGEYLPDGQTITLDGIVVE</sequence>
<reference evidence="2 3" key="1">
    <citation type="submission" date="2020-06" db="EMBL/GenBank/DDBJ databases">
        <authorList>
            <person name="Persinger R.D."/>
            <person name="Temple L."/>
        </authorList>
    </citation>
    <scope>NUCLEOTIDE SEQUENCE [LARGE SCALE GENOMIC DNA]</scope>
</reference>
<dbReference type="SUPFAM" id="SSF160719">
    <property type="entry name" value="gpW/gp25-like"/>
    <property type="match status" value="1"/>
</dbReference>
<accession>A0A7D7ES81</accession>
<dbReference type="Proteomes" id="UP000514744">
    <property type="component" value="Segment"/>
</dbReference>
<feature type="domain" description="IraD/Gp25-like" evidence="1">
    <location>
        <begin position="18"/>
        <end position="98"/>
    </location>
</feature>
<dbReference type="KEGG" id="vg:63642560"/>
<evidence type="ECO:0000313" key="3">
    <source>
        <dbReference type="Proteomes" id="UP000514744"/>
    </source>
</evidence>
<dbReference type="Gene3D" id="3.10.450.40">
    <property type="match status" value="1"/>
</dbReference>
<evidence type="ECO:0000259" key="1">
    <source>
        <dbReference type="Pfam" id="PF04965"/>
    </source>
</evidence>
<evidence type="ECO:0000313" key="2">
    <source>
        <dbReference type="EMBL" id="QMP19175.1"/>
    </source>
</evidence>
<keyword evidence="3" id="KW-1185">Reference proteome</keyword>
<dbReference type="EMBL" id="MT613935">
    <property type="protein sequence ID" value="QMP19175.1"/>
    <property type="molecule type" value="Genomic_DNA"/>
</dbReference>
<proteinExistence type="predicted"/>
<protein>
    <submittedName>
        <fullName evidence="2">Baseplate with lysin</fullName>
    </submittedName>
</protein>
<dbReference type="GeneID" id="63642560"/>